<evidence type="ECO:0000313" key="2">
    <source>
        <dbReference type="EMBL" id="CZQ82066.1"/>
    </source>
</evidence>
<dbReference type="PANTHER" id="PTHR40446:SF2">
    <property type="entry name" value="N-ACETYLGLUCOSAMINE-1-PHOSPHODIESTER ALPHA-N-ACETYLGLUCOSAMINIDASE"/>
    <property type="match status" value="1"/>
</dbReference>
<protein>
    <recommendedName>
        <fullName evidence="1">Phosphodiester glycosidase domain-containing protein</fullName>
    </recommendedName>
</protein>
<name>A0A143Y5A5_9LACT</name>
<dbReference type="Pfam" id="PF09992">
    <property type="entry name" value="NAGPA"/>
    <property type="match status" value="1"/>
</dbReference>
<sequence length="159" mass="16649">MIYRDTARDADGDDALVIDNNGDFSIISENETTLASVETTNIAQIISFGPSLVGNGEITVAGSSEVSQSMASNPRTAIGQISPLHYIIIVLDGGNNESEGLPLLALAEEMQSRGAVTAYNLDGGGSSTLYFNGNIINNPTDGKNSGERGVSDIVYIGYE</sequence>
<evidence type="ECO:0000259" key="1">
    <source>
        <dbReference type="Pfam" id="PF09992"/>
    </source>
</evidence>
<proteinExistence type="predicted"/>
<gene>
    <name evidence="2" type="ORF">Tpal_276</name>
</gene>
<feature type="domain" description="Phosphodiester glycosidase" evidence="1">
    <location>
        <begin position="7"/>
        <end position="156"/>
    </location>
</feature>
<keyword evidence="3" id="KW-1185">Reference proteome</keyword>
<dbReference type="Proteomes" id="UP000242754">
    <property type="component" value="Unassembled WGS sequence"/>
</dbReference>
<dbReference type="InterPro" id="IPR018711">
    <property type="entry name" value="NAGPA"/>
</dbReference>
<accession>A0A143Y5A5</accession>
<dbReference type="RefSeq" id="WP_245825568.1">
    <property type="nucleotide sequence ID" value="NZ_FJNE01000001.1"/>
</dbReference>
<dbReference type="PANTHER" id="PTHR40446">
    <property type="entry name" value="N-ACETYLGLUCOSAMINE-1-PHOSPHODIESTER ALPHA-N-ACETYLGLUCOSAMINIDASE"/>
    <property type="match status" value="1"/>
</dbReference>
<dbReference type="EMBL" id="FJNE01000001">
    <property type="protein sequence ID" value="CZQ82066.1"/>
    <property type="molecule type" value="Genomic_DNA"/>
</dbReference>
<dbReference type="STRING" id="140314.SAMN04488076_10215"/>
<organism evidence="2 3">
    <name type="scientific">Trichococcus palustris</name>
    <dbReference type="NCBI Taxonomy" id="140314"/>
    <lineage>
        <taxon>Bacteria</taxon>
        <taxon>Bacillati</taxon>
        <taxon>Bacillota</taxon>
        <taxon>Bacilli</taxon>
        <taxon>Lactobacillales</taxon>
        <taxon>Carnobacteriaceae</taxon>
        <taxon>Trichococcus</taxon>
    </lineage>
</organism>
<reference evidence="2 3" key="1">
    <citation type="submission" date="2016-02" db="EMBL/GenBank/DDBJ databases">
        <authorList>
            <person name="Wen L."/>
            <person name="He K."/>
            <person name="Yang H."/>
        </authorList>
    </citation>
    <scope>NUCLEOTIDE SEQUENCE [LARGE SCALE GENOMIC DNA]</scope>
    <source>
        <strain evidence="2">Trichococcus palustris</strain>
    </source>
</reference>
<dbReference type="AlphaFoldDB" id="A0A143Y5A5"/>
<evidence type="ECO:0000313" key="3">
    <source>
        <dbReference type="Proteomes" id="UP000242754"/>
    </source>
</evidence>